<dbReference type="Proteomes" id="UP001054902">
    <property type="component" value="Unassembled WGS sequence"/>
</dbReference>
<name>A0AAD3GYD8_9STRA</name>
<comment type="caution">
    <text evidence="1">The sequence shown here is derived from an EMBL/GenBank/DDBJ whole genome shotgun (WGS) entry which is preliminary data.</text>
</comment>
<accession>A0AAD3GYD8</accession>
<keyword evidence="2" id="KW-1185">Reference proteome</keyword>
<proteinExistence type="predicted"/>
<protein>
    <submittedName>
        <fullName evidence="1">Uncharacterized protein</fullName>
    </submittedName>
</protein>
<evidence type="ECO:0000313" key="2">
    <source>
        <dbReference type="Proteomes" id="UP001054902"/>
    </source>
</evidence>
<dbReference type="EMBL" id="BLLK01000019">
    <property type="protein sequence ID" value="GFH43952.1"/>
    <property type="molecule type" value="Genomic_DNA"/>
</dbReference>
<reference evidence="1 2" key="1">
    <citation type="journal article" date="2021" name="Sci. Rep.">
        <title>The genome of the diatom Chaetoceros tenuissimus carries an ancient integrated fragment of an extant virus.</title>
        <authorList>
            <person name="Hongo Y."/>
            <person name="Kimura K."/>
            <person name="Takaki Y."/>
            <person name="Yoshida Y."/>
            <person name="Baba S."/>
            <person name="Kobayashi G."/>
            <person name="Nagasaki K."/>
            <person name="Hano T."/>
            <person name="Tomaru Y."/>
        </authorList>
    </citation>
    <scope>NUCLEOTIDE SEQUENCE [LARGE SCALE GENOMIC DNA]</scope>
    <source>
        <strain evidence="1 2">NIES-3715</strain>
    </source>
</reference>
<dbReference type="AlphaFoldDB" id="A0AAD3GYD8"/>
<gene>
    <name evidence="1" type="ORF">CTEN210_00426</name>
</gene>
<evidence type="ECO:0000313" key="1">
    <source>
        <dbReference type="EMBL" id="GFH43952.1"/>
    </source>
</evidence>
<organism evidence="1 2">
    <name type="scientific">Chaetoceros tenuissimus</name>
    <dbReference type="NCBI Taxonomy" id="426638"/>
    <lineage>
        <taxon>Eukaryota</taxon>
        <taxon>Sar</taxon>
        <taxon>Stramenopiles</taxon>
        <taxon>Ochrophyta</taxon>
        <taxon>Bacillariophyta</taxon>
        <taxon>Coscinodiscophyceae</taxon>
        <taxon>Chaetocerotophycidae</taxon>
        <taxon>Chaetocerotales</taxon>
        <taxon>Chaetocerotaceae</taxon>
        <taxon>Chaetoceros</taxon>
    </lineage>
</organism>
<sequence length="161" mass="18281">MDIATFQSNLDFIKSLYFREKWTDEKCRDTILEAIEEANKKILEAFGESMHRLNEYKPTVDAVEEVVKKFPSTLSYEDHEDSMGRLPIHTADFYCSDDAPEYVPVLAKEGMKHKVGGEDARGGLLISDPMDSDDEWNTLQILLTAAEGVASIELYCSCFVR</sequence>